<reference evidence="1" key="1">
    <citation type="submission" date="2021-04" db="EMBL/GenBank/DDBJ databases">
        <title>Genomic sequence of Actinosynnema pretiosum subsp. pretiosum ATCC 31280 (C-14919).</title>
        <authorList>
            <person name="Bai L."/>
            <person name="Wang X."/>
            <person name="Xiao Y."/>
        </authorList>
    </citation>
    <scope>NUCLEOTIDE SEQUENCE</scope>
    <source>
        <strain evidence="1">ATCC 31280</strain>
    </source>
</reference>
<dbReference type="Gene3D" id="3.40.50.720">
    <property type="entry name" value="NAD(P)-binding Rossmann-like Domain"/>
    <property type="match status" value="1"/>
</dbReference>
<accession>A0AA45L698</accession>
<gene>
    <name evidence="1" type="ORF">KCV87_32985</name>
</gene>
<proteinExistence type="predicted"/>
<evidence type="ECO:0000313" key="1">
    <source>
        <dbReference type="EMBL" id="QUF04102.1"/>
    </source>
</evidence>
<evidence type="ECO:0000313" key="2">
    <source>
        <dbReference type="Proteomes" id="UP000677152"/>
    </source>
</evidence>
<organism evidence="1 2">
    <name type="scientific">Actinosynnema pretiosum subsp. pretiosum</name>
    <dbReference type="NCBI Taxonomy" id="103721"/>
    <lineage>
        <taxon>Bacteria</taxon>
        <taxon>Bacillati</taxon>
        <taxon>Actinomycetota</taxon>
        <taxon>Actinomycetes</taxon>
        <taxon>Pseudonocardiales</taxon>
        <taxon>Pseudonocardiaceae</taxon>
        <taxon>Actinosynnema</taxon>
    </lineage>
</organism>
<protein>
    <submittedName>
        <fullName evidence="1">Uncharacterized protein</fullName>
    </submittedName>
</protein>
<name>A0AA45L698_9PSEU</name>
<dbReference type="EMBL" id="CP073249">
    <property type="protein sequence ID" value="QUF04102.1"/>
    <property type="molecule type" value="Genomic_DNA"/>
</dbReference>
<dbReference type="AlphaFoldDB" id="A0AA45L698"/>
<sequence>MTGALTEAGITSVVGSACVLGAGATAASALAALNTLGCTTVIVLARDTTRTTALHEAAERLGVAGRGKGAGSLLLIPGSSGIGLRMFVSPLLLGIGRVWSVRVERVAERRVATRAAR</sequence>
<dbReference type="Proteomes" id="UP000677152">
    <property type="component" value="Chromosome"/>
</dbReference>